<sequence length="197" mass="22329">MLPRMPSVNWDTVATAATTALIVTMGTEYAAKPRLEARKERITTALRSRRELSAALIAICLPATFLTLDIPKEAEPQVRETLKAERQRQYERMRQQVQAMTDSMDRHASTFHSMPMKIVMSYIGTVQGAMLSARTRHDKAKLILELSQQMALILDGRWWQAVARVRALQRFHELVVESEKQADKVPQREGETASPVA</sequence>
<dbReference type="AlphaFoldDB" id="A0A1C6RW24"/>
<reference evidence="1 2" key="1">
    <citation type="submission" date="2016-06" db="EMBL/GenBank/DDBJ databases">
        <authorList>
            <person name="Kjaerup R.B."/>
            <person name="Dalgaard T.S."/>
            <person name="Juul-Madsen H.R."/>
        </authorList>
    </citation>
    <scope>NUCLEOTIDE SEQUENCE [LARGE SCALE GENOMIC DNA]</scope>
    <source>
        <strain evidence="1 2">DSM 43818</strain>
    </source>
</reference>
<organism evidence="1 2">
    <name type="scientific">Micromonospora nigra</name>
    <dbReference type="NCBI Taxonomy" id="145857"/>
    <lineage>
        <taxon>Bacteria</taxon>
        <taxon>Bacillati</taxon>
        <taxon>Actinomycetota</taxon>
        <taxon>Actinomycetes</taxon>
        <taxon>Micromonosporales</taxon>
        <taxon>Micromonosporaceae</taxon>
        <taxon>Micromonospora</taxon>
    </lineage>
</organism>
<gene>
    <name evidence="1" type="ORF">GA0070616_2292</name>
</gene>
<name>A0A1C6RW24_9ACTN</name>
<accession>A0A1C6RW24</accession>
<proteinExistence type="predicted"/>
<protein>
    <submittedName>
        <fullName evidence="1">Uncharacterized protein</fullName>
    </submittedName>
</protein>
<evidence type="ECO:0000313" key="1">
    <source>
        <dbReference type="EMBL" id="SCL21407.1"/>
    </source>
</evidence>
<dbReference type="EMBL" id="FMHT01000003">
    <property type="protein sequence ID" value="SCL21407.1"/>
    <property type="molecule type" value="Genomic_DNA"/>
</dbReference>
<evidence type="ECO:0000313" key="2">
    <source>
        <dbReference type="Proteomes" id="UP000199699"/>
    </source>
</evidence>
<keyword evidence="2" id="KW-1185">Reference proteome</keyword>
<dbReference type="Proteomes" id="UP000199699">
    <property type="component" value="Unassembled WGS sequence"/>
</dbReference>